<name>A0A5B9D7H8_9ARCH</name>
<dbReference type="EMBL" id="CP042905">
    <property type="protein sequence ID" value="QEE15119.1"/>
    <property type="molecule type" value="Genomic_DNA"/>
</dbReference>
<dbReference type="InterPro" id="IPR002145">
    <property type="entry name" value="CopG"/>
</dbReference>
<evidence type="ECO:0000313" key="3">
    <source>
        <dbReference type="Proteomes" id="UP000321408"/>
    </source>
</evidence>
<evidence type="ECO:0000259" key="1">
    <source>
        <dbReference type="Pfam" id="PF01402"/>
    </source>
</evidence>
<gene>
    <name evidence="2" type="ORF">DSAG12_00942</name>
</gene>
<keyword evidence="3" id="KW-1185">Reference proteome</keyword>
<sequence>MIIRIITVNLPLSYLKAIKALTGEEGLYPSRSELIRVAVREFLIKELEAAKSFAKFQQQTQFSAVYPPKIEESLTDESLIVKVPLNESPEGIVTEYKTYKIVQRNEFNSEKSLRNPDI</sequence>
<dbReference type="KEGG" id="psyt:DSAG12_00942"/>
<dbReference type="Pfam" id="PF01402">
    <property type="entry name" value="RHH_1"/>
    <property type="match status" value="1"/>
</dbReference>
<organism evidence="2 3">
    <name type="scientific">Promethearchaeum syntrophicum</name>
    <dbReference type="NCBI Taxonomy" id="2594042"/>
    <lineage>
        <taxon>Archaea</taxon>
        <taxon>Promethearchaeati</taxon>
        <taxon>Promethearchaeota</taxon>
        <taxon>Promethearchaeia</taxon>
        <taxon>Promethearchaeales</taxon>
        <taxon>Promethearchaeaceae</taxon>
        <taxon>Promethearchaeum</taxon>
    </lineage>
</organism>
<dbReference type="RefSeq" id="WP_147662042.1">
    <property type="nucleotide sequence ID" value="NZ_CP042905.2"/>
</dbReference>
<dbReference type="GO" id="GO:0006355">
    <property type="term" value="P:regulation of DNA-templated transcription"/>
    <property type="evidence" value="ECO:0007669"/>
    <property type="project" value="InterPro"/>
</dbReference>
<reference evidence="2 3" key="2">
    <citation type="journal article" date="2024" name="Int. J. Syst. Evol. Microbiol.">
        <title>Promethearchaeum syntrophicum gen. nov., sp. nov., an anaerobic, obligately syntrophic archaeon, the first isolate of the lineage 'Asgard' archaea, and proposal of the new archaeal phylum Promethearchaeota phyl. nov. and kingdom Promethearchaeati regn. nov.</title>
        <authorList>
            <person name="Imachi H."/>
            <person name="Nobu M.K."/>
            <person name="Kato S."/>
            <person name="Takaki Y."/>
            <person name="Miyazaki M."/>
            <person name="Miyata M."/>
            <person name="Ogawara M."/>
            <person name="Saito Y."/>
            <person name="Sakai S."/>
            <person name="Tahara Y.O."/>
            <person name="Takano Y."/>
            <person name="Tasumi E."/>
            <person name="Uematsu K."/>
            <person name="Yoshimura T."/>
            <person name="Itoh T."/>
            <person name="Ohkuma M."/>
            <person name="Takai K."/>
        </authorList>
    </citation>
    <scope>NUCLEOTIDE SEQUENCE [LARGE SCALE GENOMIC DNA]</scope>
    <source>
        <strain evidence="2 3">MK-D1</strain>
    </source>
</reference>
<evidence type="ECO:0000313" key="2">
    <source>
        <dbReference type="EMBL" id="QEE15119.1"/>
    </source>
</evidence>
<dbReference type="GeneID" id="89768687"/>
<accession>A0A5B9D7H8</accession>
<dbReference type="Gene3D" id="1.10.1220.10">
    <property type="entry name" value="Met repressor-like"/>
    <property type="match status" value="1"/>
</dbReference>
<dbReference type="AlphaFoldDB" id="A0A5B9D7H8"/>
<dbReference type="Proteomes" id="UP000321408">
    <property type="component" value="Chromosome"/>
</dbReference>
<protein>
    <submittedName>
        <fullName evidence="2">Ribbon-helix-helix domain-containing protein</fullName>
    </submittedName>
</protein>
<dbReference type="InterPro" id="IPR010985">
    <property type="entry name" value="Ribbon_hlx_hlx"/>
</dbReference>
<dbReference type="CDD" id="cd22231">
    <property type="entry name" value="RHH_NikR_HicB-like"/>
    <property type="match status" value="1"/>
</dbReference>
<dbReference type="InterPro" id="IPR013321">
    <property type="entry name" value="Arc_rbn_hlx_hlx"/>
</dbReference>
<feature type="domain" description="Ribbon-helix-helix protein CopG" evidence="1">
    <location>
        <begin position="6"/>
        <end position="46"/>
    </location>
</feature>
<dbReference type="SUPFAM" id="SSF47598">
    <property type="entry name" value="Ribbon-helix-helix"/>
    <property type="match status" value="1"/>
</dbReference>
<reference evidence="2 3" key="1">
    <citation type="journal article" date="2020" name="Nature">
        <title>Isolation of an archaeon at the prokaryote-eukaryote interface.</title>
        <authorList>
            <person name="Imachi H."/>
            <person name="Nobu M.K."/>
            <person name="Nakahara N."/>
            <person name="Morono Y."/>
            <person name="Ogawara M."/>
            <person name="Takaki Y."/>
            <person name="Takano Y."/>
            <person name="Uematsu K."/>
            <person name="Ikuta T."/>
            <person name="Ito M."/>
            <person name="Matsui Y."/>
            <person name="Miyazaki M."/>
            <person name="Murata K."/>
            <person name="Saito Y."/>
            <person name="Sakai S."/>
            <person name="Song C."/>
            <person name="Tasumi E."/>
            <person name="Yamanaka Y."/>
            <person name="Yamaguchi T."/>
            <person name="Kamagata Y."/>
            <person name="Tamaki H."/>
            <person name="Takai K."/>
        </authorList>
    </citation>
    <scope>NUCLEOTIDE SEQUENCE [LARGE SCALE GENOMIC DNA]</scope>
    <source>
        <strain evidence="2 3">MK-D1</strain>
    </source>
</reference>
<proteinExistence type="predicted"/>